<evidence type="ECO:0000313" key="3">
    <source>
        <dbReference type="Proteomes" id="UP000447833"/>
    </source>
</evidence>
<organism evidence="2 3">
    <name type="scientific">Guptibacillus hwajinpoensis</name>
    <dbReference type="NCBI Taxonomy" id="208199"/>
    <lineage>
        <taxon>Bacteria</taxon>
        <taxon>Bacillati</taxon>
        <taxon>Bacillota</taxon>
        <taxon>Bacilli</taxon>
        <taxon>Bacillales</taxon>
        <taxon>Guptibacillaceae</taxon>
        <taxon>Guptibacillus</taxon>
    </lineage>
</organism>
<keyword evidence="2" id="KW-0808">Transferase</keyword>
<dbReference type="GO" id="GO:0016747">
    <property type="term" value="F:acyltransferase activity, transferring groups other than amino-acyl groups"/>
    <property type="evidence" value="ECO:0007669"/>
    <property type="project" value="InterPro"/>
</dbReference>
<dbReference type="Pfam" id="PF00583">
    <property type="entry name" value="Acetyltransf_1"/>
    <property type="match status" value="1"/>
</dbReference>
<dbReference type="RefSeq" id="WP_160920229.1">
    <property type="nucleotide sequence ID" value="NZ_WMEY01000005.1"/>
</dbReference>
<dbReference type="Proteomes" id="UP000447833">
    <property type="component" value="Unassembled WGS sequence"/>
</dbReference>
<evidence type="ECO:0000313" key="2">
    <source>
        <dbReference type="EMBL" id="MYL64816.1"/>
    </source>
</evidence>
<dbReference type="SUPFAM" id="SSF55729">
    <property type="entry name" value="Acyl-CoA N-acyltransferases (Nat)"/>
    <property type="match status" value="1"/>
</dbReference>
<reference evidence="2 3" key="1">
    <citation type="submission" date="2019-11" db="EMBL/GenBank/DDBJ databases">
        <title>Genome sequences of 17 halophilic strains isolated from different environments.</title>
        <authorList>
            <person name="Furrow R.E."/>
        </authorList>
    </citation>
    <scope>NUCLEOTIDE SEQUENCE [LARGE SCALE GENOMIC DNA]</scope>
    <source>
        <strain evidence="2 3">22506_14_FS</strain>
    </source>
</reference>
<dbReference type="AlphaFoldDB" id="A0A845F2B0"/>
<comment type="caution">
    <text evidence="2">The sequence shown here is derived from an EMBL/GenBank/DDBJ whole genome shotgun (WGS) entry which is preliminary data.</text>
</comment>
<dbReference type="EMBL" id="WMEY01000005">
    <property type="protein sequence ID" value="MYL64816.1"/>
    <property type="molecule type" value="Genomic_DNA"/>
</dbReference>
<dbReference type="InterPro" id="IPR016181">
    <property type="entry name" value="Acyl_CoA_acyltransferase"/>
</dbReference>
<dbReference type="CDD" id="cd04301">
    <property type="entry name" value="NAT_SF"/>
    <property type="match status" value="1"/>
</dbReference>
<dbReference type="Gene3D" id="3.40.630.30">
    <property type="match status" value="1"/>
</dbReference>
<accession>A0A845F2B0</accession>
<protein>
    <submittedName>
        <fullName evidence="2">GNAT family N-acetyltransferase</fullName>
    </submittedName>
</protein>
<sequence length="134" mass="15730">MIQRNDEAREFIQNKVIEYNGERLSESVKSPLEKVAYVIEEREVIGGISGTLFWQHLHIDFLWVEEKMRGFGHGRKLLQQIESLAEEKGCRLILLDSFSFQAPGFYLKEGYEICGKVENHPEGHTQYFLQKRLR</sequence>
<dbReference type="PROSITE" id="PS51186">
    <property type="entry name" value="GNAT"/>
    <property type="match status" value="1"/>
</dbReference>
<gene>
    <name evidence="2" type="ORF">GLW07_15770</name>
</gene>
<feature type="domain" description="N-acetyltransferase" evidence="1">
    <location>
        <begin position="1"/>
        <end position="134"/>
    </location>
</feature>
<dbReference type="InterPro" id="IPR000182">
    <property type="entry name" value="GNAT_dom"/>
</dbReference>
<evidence type="ECO:0000259" key="1">
    <source>
        <dbReference type="PROSITE" id="PS51186"/>
    </source>
</evidence>
<proteinExistence type="predicted"/>
<name>A0A845F2B0_9BACL</name>